<dbReference type="GO" id="GO:0055085">
    <property type="term" value="P:transmembrane transport"/>
    <property type="evidence" value="ECO:0007669"/>
    <property type="project" value="InterPro"/>
</dbReference>
<feature type="transmembrane region" description="Helical" evidence="5">
    <location>
        <begin position="268"/>
        <end position="288"/>
    </location>
</feature>
<name>A0A5P2DAB6_STRVZ</name>
<protein>
    <recommendedName>
        <fullName evidence="8">Integral membrane protein</fullName>
    </recommendedName>
</protein>
<evidence type="ECO:0000256" key="4">
    <source>
        <dbReference type="ARBA" id="ARBA00023136"/>
    </source>
</evidence>
<evidence type="ECO:0000256" key="1">
    <source>
        <dbReference type="ARBA" id="ARBA00004141"/>
    </source>
</evidence>
<keyword evidence="2 5" id="KW-0812">Transmembrane</keyword>
<sequence>MATGIISVGLHLTGHETLSRVALVLALAAWLGLAADFTVRLVRTPARWTAEADTPPALTAVAATAVLGTRLSLLGMQPVAVALLVLTAVLWLVLLPAVLRHRKRKMPGAVFLVCVATQGIAVLSGTLAHALSAGLLAWLALAAFAGGLLLYGLAFARFDLAQVRTGAGDHWVAAGAMAISAVAGSKLVAAPEFTGSLHGVLHAVTLLVLALDLAWYLILAVAEIRWFRPHYDVRRWATVFPLGMTAVAALSVADAAEIPWLTAPGQVLLWIAVAVWVVVLTGAARSAARAIAELRTAGSGGNGLRPPG</sequence>
<dbReference type="Gene3D" id="1.50.10.150">
    <property type="entry name" value="Voltage-dependent anion channel"/>
    <property type="match status" value="1"/>
</dbReference>
<feature type="transmembrane region" description="Helical" evidence="5">
    <location>
        <begin position="137"/>
        <end position="158"/>
    </location>
</feature>
<evidence type="ECO:0000313" key="7">
    <source>
        <dbReference type="Proteomes" id="UP000325211"/>
    </source>
</evidence>
<evidence type="ECO:0000256" key="5">
    <source>
        <dbReference type="SAM" id="Phobius"/>
    </source>
</evidence>
<feature type="transmembrane region" description="Helical" evidence="5">
    <location>
        <begin position="110"/>
        <end position="131"/>
    </location>
</feature>
<keyword evidence="4 5" id="KW-0472">Membrane</keyword>
<feature type="transmembrane region" description="Helical" evidence="5">
    <location>
        <begin position="170"/>
        <end position="189"/>
    </location>
</feature>
<proteinExistence type="predicted"/>
<reference evidence="6 7" key="1">
    <citation type="submission" date="2018-05" db="EMBL/GenBank/DDBJ databases">
        <title>Streptomyces venezuelae.</title>
        <authorList>
            <person name="Kim W."/>
            <person name="Lee N."/>
            <person name="Cho B.-K."/>
        </authorList>
    </citation>
    <scope>NUCLEOTIDE SEQUENCE [LARGE SCALE GENOMIC DNA]</scope>
    <source>
        <strain evidence="6 7">ATCC 21782</strain>
    </source>
</reference>
<feature type="transmembrane region" description="Helical" evidence="5">
    <location>
        <begin position="21"/>
        <end position="42"/>
    </location>
</feature>
<dbReference type="CDD" id="cd09319">
    <property type="entry name" value="TDT_like_1"/>
    <property type="match status" value="1"/>
</dbReference>
<evidence type="ECO:0000256" key="3">
    <source>
        <dbReference type="ARBA" id="ARBA00022989"/>
    </source>
</evidence>
<evidence type="ECO:0008006" key="8">
    <source>
        <dbReference type="Google" id="ProtNLM"/>
    </source>
</evidence>
<dbReference type="InterPro" id="IPR004695">
    <property type="entry name" value="SLAC1/Mae1/Ssu1/TehA"/>
</dbReference>
<dbReference type="EMBL" id="CP029190">
    <property type="protein sequence ID" value="QES52104.1"/>
    <property type="molecule type" value="Genomic_DNA"/>
</dbReference>
<organism evidence="6 7">
    <name type="scientific">Streptomyces venezuelae</name>
    <dbReference type="NCBI Taxonomy" id="54571"/>
    <lineage>
        <taxon>Bacteria</taxon>
        <taxon>Bacillati</taxon>
        <taxon>Actinomycetota</taxon>
        <taxon>Actinomycetes</taxon>
        <taxon>Kitasatosporales</taxon>
        <taxon>Streptomycetaceae</taxon>
        <taxon>Streptomyces</taxon>
    </lineage>
</organism>
<dbReference type="AlphaFoldDB" id="A0A5P2DAB6"/>
<feature type="transmembrane region" description="Helical" evidence="5">
    <location>
        <begin position="79"/>
        <end position="98"/>
    </location>
</feature>
<dbReference type="Pfam" id="PF03595">
    <property type="entry name" value="SLAC1"/>
    <property type="match status" value="1"/>
</dbReference>
<dbReference type="GO" id="GO:0016020">
    <property type="term" value="C:membrane"/>
    <property type="evidence" value="ECO:0007669"/>
    <property type="project" value="UniProtKB-SubCell"/>
</dbReference>
<feature type="transmembrane region" description="Helical" evidence="5">
    <location>
        <begin position="201"/>
        <end position="224"/>
    </location>
</feature>
<dbReference type="InterPro" id="IPR038665">
    <property type="entry name" value="Voltage-dep_anion_channel_sf"/>
</dbReference>
<accession>A0A5P2DAB6</accession>
<evidence type="ECO:0000256" key="2">
    <source>
        <dbReference type="ARBA" id="ARBA00022692"/>
    </source>
</evidence>
<dbReference type="Proteomes" id="UP000325211">
    <property type="component" value="Chromosome"/>
</dbReference>
<evidence type="ECO:0000313" key="6">
    <source>
        <dbReference type="EMBL" id="QES52104.1"/>
    </source>
</evidence>
<feature type="transmembrane region" description="Helical" evidence="5">
    <location>
        <begin position="236"/>
        <end position="256"/>
    </location>
</feature>
<comment type="subcellular location">
    <subcellularLocation>
        <location evidence="1">Membrane</location>
        <topology evidence="1">Multi-pass membrane protein</topology>
    </subcellularLocation>
</comment>
<gene>
    <name evidence="6" type="ORF">DEJ50_02580</name>
</gene>
<keyword evidence="3 5" id="KW-1133">Transmembrane helix</keyword>